<dbReference type="GO" id="GO:0009535">
    <property type="term" value="C:chloroplast thylakoid membrane"/>
    <property type="evidence" value="ECO:0000318"/>
    <property type="project" value="GO_Central"/>
</dbReference>
<dbReference type="Gene3D" id="1.10.8.60">
    <property type="match status" value="1"/>
</dbReference>
<accession>A0A2K1KPC0</accession>
<dbReference type="GO" id="GO:0016887">
    <property type="term" value="F:ATP hydrolysis activity"/>
    <property type="evidence" value="ECO:0007669"/>
    <property type="project" value="InterPro"/>
</dbReference>
<dbReference type="FunFam" id="1.10.8.60:FF:000001">
    <property type="entry name" value="ATP-dependent zinc metalloprotease FtsH"/>
    <property type="match status" value="1"/>
</dbReference>
<evidence type="ECO:0000256" key="2">
    <source>
        <dbReference type="ARBA" id="ARBA00010044"/>
    </source>
</evidence>
<dbReference type="InterPro" id="IPR003959">
    <property type="entry name" value="ATPase_AAA_core"/>
</dbReference>
<dbReference type="GeneID" id="112281297"/>
<dbReference type="Proteomes" id="UP000006727">
    <property type="component" value="Chromosome 4"/>
</dbReference>
<comment type="similarity">
    <text evidence="2">In the C-terminal section; belongs to the peptidase M41 family.</text>
</comment>
<dbReference type="PaxDb" id="3218-PP1S201_11V6.1"/>
<reference evidence="15 17" key="2">
    <citation type="journal article" date="2018" name="Plant J.">
        <title>The Physcomitrella patens chromosome-scale assembly reveals moss genome structure and evolution.</title>
        <authorList>
            <person name="Lang D."/>
            <person name="Ullrich K.K."/>
            <person name="Murat F."/>
            <person name="Fuchs J."/>
            <person name="Jenkins J."/>
            <person name="Haas F.B."/>
            <person name="Piednoel M."/>
            <person name="Gundlach H."/>
            <person name="Van Bel M."/>
            <person name="Meyberg R."/>
            <person name="Vives C."/>
            <person name="Morata J."/>
            <person name="Symeonidi A."/>
            <person name="Hiss M."/>
            <person name="Muchero W."/>
            <person name="Kamisugi Y."/>
            <person name="Saleh O."/>
            <person name="Blanc G."/>
            <person name="Decker E.L."/>
            <person name="van Gessel N."/>
            <person name="Grimwood J."/>
            <person name="Hayes R.D."/>
            <person name="Graham S.W."/>
            <person name="Gunter L.E."/>
            <person name="McDaniel S.F."/>
            <person name="Hoernstein S.N.W."/>
            <person name="Larsson A."/>
            <person name="Li F.W."/>
            <person name="Perroud P.F."/>
            <person name="Phillips J."/>
            <person name="Ranjan P."/>
            <person name="Rokshar D.S."/>
            <person name="Rothfels C.J."/>
            <person name="Schneider L."/>
            <person name="Shu S."/>
            <person name="Stevenson D.W."/>
            <person name="Thummler F."/>
            <person name="Tillich M."/>
            <person name="Villarreal Aguilar J.C."/>
            <person name="Widiez T."/>
            <person name="Wong G.K."/>
            <person name="Wymore A."/>
            <person name="Zhang Y."/>
            <person name="Zimmer A.D."/>
            <person name="Quatrano R.S."/>
            <person name="Mayer K.F.X."/>
            <person name="Goodstein D."/>
            <person name="Casacuberta J.M."/>
            <person name="Vandepoele K."/>
            <person name="Reski R."/>
            <person name="Cuming A.C."/>
            <person name="Tuskan G.A."/>
            <person name="Maumus F."/>
            <person name="Salse J."/>
            <person name="Schmutz J."/>
            <person name="Rensing S.A."/>
        </authorList>
    </citation>
    <scope>NUCLEOTIDE SEQUENCE [LARGE SCALE GENOMIC DNA]</scope>
    <source>
        <strain evidence="16 17">cv. Gransden 2004</strain>
    </source>
</reference>
<dbReference type="Gene3D" id="3.40.50.300">
    <property type="entry name" value="P-loop containing nucleotide triphosphate hydrolases"/>
    <property type="match status" value="1"/>
</dbReference>
<dbReference type="PANTHER" id="PTHR23076">
    <property type="entry name" value="METALLOPROTEASE M41 FTSH"/>
    <property type="match status" value="1"/>
</dbReference>
<comment type="subcellular location">
    <subcellularLocation>
        <location evidence="1">Membrane</location>
        <topology evidence="1">Multi-pass membrane protein</topology>
    </subcellularLocation>
</comment>
<dbReference type="EnsemblPlants" id="Pp3c4_20860V3.2">
    <property type="protein sequence ID" value="Pp3c4_20860V3.2"/>
    <property type="gene ID" value="Pp3c4_20860"/>
</dbReference>
<organism evidence="15">
    <name type="scientific">Physcomitrium patens</name>
    <name type="common">Spreading-leaved earth moss</name>
    <name type="synonym">Physcomitrella patens</name>
    <dbReference type="NCBI Taxonomy" id="3218"/>
    <lineage>
        <taxon>Eukaryota</taxon>
        <taxon>Viridiplantae</taxon>
        <taxon>Streptophyta</taxon>
        <taxon>Embryophyta</taxon>
        <taxon>Bryophyta</taxon>
        <taxon>Bryophytina</taxon>
        <taxon>Bryopsida</taxon>
        <taxon>Funariidae</taxon>
        <taxon>Funariales</taxon>
        <taxon>Funariaceae</taxon>
        <taxon>Physcomitrium</taxon>
    </lineage>
</organism>
<reference evidence="16" key="3">
    <citation type="submission" date="2020-12" db="UniProtKB">
        <authorList>
            <consortium name="EnsemblPlants"/>
        </authorList>
    </citation>
    <scope>IDENTIFICATION</scope>
</reference>
<dbReference type="AlphaFoldDB" id="A0A2K1KPC0"/>
<evidence type="ECO:0000256" key="12">
    <source>
        <dbReference type="RuleBase" id="RU003651"/>
    </source>
</evidence>
<sequence length="633" mass="69789">MTMATVSSRMLHRLFLPPREEGNTRKLNLASSNSIGGSNKMSYRFLQPRQGRRVSSVIAVNAAFRASFNQVGRFMVGESVRSTPYCHTFMSSIHFQQYSKRNRGRICNSKPVLAEKDRPGKGSKPRRRLRLRGRLRLLMRYVRRGLGPPAGFSWKPLLLGALVTCTFTLVALFLRVSAGPAPQNTPYSDLIDHIHARTVTSALFEEGSQRLLFNVQPVVKEPDVVEHPSLSVEENSSSDEVPKPETGLREKIRVPKVQQKGEWQYVTRRVRNDEAYLLGLMREKGVRYSSAPQSVTASIRSLLITIVSLWIPLSPLVWLLHRQISGNNSTSQKRRSKKNLVNFTDVAGIDTAKAELAEIVACLRGTSNYASLGAKLPKGVLLVGPPGTGKTLLARAVAGEAGVPFFSASASEFVEMFVGRGAARIRELFAEAKKNTPSIVFIDELDAVGGKRGRSFNDERDQTLNQLLTEMDGFDSETGVMVIAATNRPEVLDAALTRPGRISRRVNVDAPDFEGRQQVLAVHMRSTPVDGDAATVRAVIAKLTPGFVGADLANVVNEAALLAAREGRPAVTLDDFKEAVIRAKYGVGDNRKVSKPFEDQLNQWFSWVSKSQPKQLRGSKEPPAGYRTVPYNG</sequence>
<keyword evidence="9" id="KW-0809">Transit peptide</keyword>
<keyword evidence="6 12" id="KW-0547">Nucleotide-binding</keyword>
<dbReference type="SUPFAM" id="SSF52540">
    <property type="entry name" value="P-loop containing nucleoside triphosphate hydrolases"/>
    <property type="match status" value="1"/>
</dbReference>
<dbReference type="SMART" id="SM00382">
    <property type="entry name" value="AAA"/>
    <property type="match status" value="1"/>
</dbReference>
<dbReference type="Gramene" id="Pp3c4_20860V3.1">
    <property type="protein sequence ID" value="Pp3c4_20860V3.1"/>
    <property type="gene ID" value="Pp3c4_20860"/>
</dbReference>
<dbReference type="EnsemblPlants" id="Pp3c4_20860V3.1">
    <property type="protein sequence ID" value="Pp3c4_20860V3.1"/>
    <property type="gene ID" value="Pp3c4_20860"/>
</dbReference>
<dbReference type="Pfam" id="PF00004">
    <property type="entry name" value="AAA"/>
    <property type="match status" value="1"/>
</dbReference>
<evidence type="ECO:0000313" key="16">
    <source>
        <dbReference type="EnsemblPlants" id="Pp3c4_20860V3.1"/>
    </source>
</evidence>
<dbReference type="STRING" id="3218.A0A2K1KPC0"/>
<keyword evidence="8 12" id="KW-0067">ATP-binding</keyword>
<dbReference type="OMA" id="VMISAMI"/>
<evidence type="ECO:0000256" key="7">
    <source>
        <dbReference type="ARBA" id="ARBA00022801"/>
    </source>
</evidence>
<keyword evidence="17" id="KW-1185">Reference proteome</keyword>
<name>A0A2K1KPC0_PHYPA</name>
<dbReference type="FunFam" id="3.40.50.300:FF:000277">
    <property type="entry name" value="ATP-dependent zinc metalloprotease FtsH"/>
    <property type="match status" value="1"/>
</dbReference>
<dbReference type="PANTHER" id="PTHR23076:SF110">
    <property type="entry name" value="INACTIVE ATP-DEPENDENT ZINC METALLOPROTEASE FTSHI 3, CHLOROPLASTIC-RELATED"/>
    <property type="match status" value="1"/>
</dbReference>
<protein>
    <recommendedName>
        <fullName evidence="14">AAA+ ATPase domain-containing protein</fullName>
    </recommendedName>
</protein>
<dbReference type="InterPro" id="IPR003593">
    <property type="entry name" value="AAA+_ATPase"/>
</dbReference>
<evidence type="ECO:0000256" key="9">
    <source>
        <dbReference type="ARBA" id="ARBA00022946"/>
    </source>
</evidence>
<feature type="domain" description="AAA+ ATPase" evidence="14">
    <location>
        <begin position="376"/>
        <end position="512"/>
    </location>
</feature>
<evidence type="ECO:0000313" key="17">
    <source>
        <dbReference type="Proteomes" id="UP000006727"/>
    </source>
</evidence>
<evidence type="ECO:0000259" key="14">
    <source>
        <dbReference type="SMART" id="SM00382"/>
    </source>
</evidence>
<dbReference type="Gramene" id="Pp3c4_20860V3.2">
    <property type="protein sequence ID" value="Pp3c4_20860V3.2"/>
    <property type="gene ID" value="Pp3c4_20860"/>
</dbReference>
<evidence type="ECO:0000256" key="10">
    <source>
        <dbReference type="ARBA" id="ARBA00022989"/>
    </source>
</evidence>
<keyword evidence="10" id="KW-1133">Transmembrane helix</keyword>
<feature type="region of interest" description="Disordered" evidence="13">
    <location>
        <begin position="612"/>
        <end position="633"/>
    </location>
</feature>
<dbReference type="GO" id="GO:0006508">
    <property type="term" value="P:proteolysis"/>
    <property type="evidence" value="ECO:0000318"/>
    <property type="project" value="GO_Central"/>
</dbReference>
<evidence type="ECO:0000256" key="3">
    <source>
        <dbReference type="ARBA" id="ARBA00010550"/>
    </source>
</evidence>
<dbReference type="RefSeq" id="XP_024373418.1">
    <property type="nucleotide sequence ID" value="XM_024517650.2"/>
</dbReference>
<dbReference type="EMBL" id="ABEU02000004">
    <property type="protein sequence ID" value="PNR55629.1"/>
    <property type="molecule type" value="Genomic_DNA"/>
</dbReference>
<dbReference type="Pfam" id="PF17862">
    <property type="entry name" value="AAA_lid_3"/>
    <property type="match status" value="1"/>
</dbReference>
<keyword evidence="11" id="KW-0472">Membrane</keyword>
<evidence type="ECO:0000256" key="6">
    <source>
        <dbReference type="ARBA" id="ARBA00022741"/>
    </source>
</evidence>
<evidence type="ECO:0000256" key="13">
    <source>
        <dbReference type="SAM" id="MobiDB-lite"/>
    </source>
</evidence>
<dbReference type="InterPro" id="IPR003960">
    <property type="entry name" value="ATPase_AAA_CS"/>
</dbReference>
<dbReference type="OrthoDB" id="1413014at2759"/>
<comment type="similarity">
    <text evidence="3">In the N-terminal section; belongs to the AAA ATPase family.</text>
</comment>
<dbReference type="GO" id="GO:0004176">
    <property type="term" value="F:ATP-dependent peptidase activity"/>
    <property type="evidence" value="ECO:0000318"/>
    <property type="project" value="GO_Central"/>
</dbReference>
<dbReference type="InterPro" id="IPR041569">
    <property type="entry name" value="AAA_lid_3"/>
</dbReference>
<dbReference type="CDD" id="cd19501">
    <property type="entry name" value="RecA-like_FtsH"/>
    <property type="match status" value="1"/>
</dbReference>
<evidence type="ECO:0000256" key="5">
    <source>
        <dbReference type="ARBA" id="ARBA00022692"/>
    </source>
</evidence>
<evidence type="ECO:0000313" key="15">
    <source>
        <dbReference type="EMBL" id="PNR55629.1"/>
    </source>
</evidence>
<keyword evidence="4" id="KW-0645">Protease</keyword>
<dbReference type="InterPro" id="IPR027417">
    <property type="entry name" value="P-loop_NTPase"/>
</dbReference>
<dbReference type="GO" id="GO:0005524">
    <property type="term" value="F:ATP binding"/>
    <property type="evidence" value="ECO:0007669"/>
    <property type="project" value="UniProtKB-KW"/>
</dbReference>
<evidence type="ECO:0000256" key="8">
    <source>
        <dbReference type="ARBA" id="ARBA00022840"/>
    </source>
</evidence>
<reference evidence="15 17" key="1">
    <citation type="journal article" date="2008" name="Science">
        <title>The Physcomitrella genome reveals evolutionary insights into the conquest of land by plants.</title>
        <authorList>
            <person name="Rensing S."/>
            <person name="Lang D."/>
            <person name="Zimmer A."/>
            <person name="Terry A."/>
            <person name="Salamov A."/>
            <person name="Shapiro H."/>
            <person name="Nishiyama T."/>
            <person name="Perroud P.-F."/>
            <person name="Lindquist E."/>
            <person name="Kamisugi Y."/>
            <person name="Tanahashi T."/>
            <person name="Sakakibara K."/>
            <person name="Fujita T."/>
            <person name="Oishi K."/>
            <person name="Shin-I T."/>
            <person name="Kuroki Y."/>
            <person name="Toyoda A."/>
            <person name="Suzuki Y."/>
            <person name="Hashimoto A."/>
            <person name="Yamaguchi K."/>
            <person name="Sugano A."/>
            <person name="Kohara Y."/>
            <person name="Fujiyama A."/>
            <person name="Anterola A."/>
            <person name="Aoki S."/>
            <person name="Ashton N."/>
            <person name="Barbazuk W.B."/>
            <person name="Barker E."/>
            <person name="Bennetzen J."/>
            <person name="Bezanilla M."/>
            <person name="Blankenship R."/>
            <person name="Cho S.H."/>
            <person name="Dutcher S."/>
            <person name="Estelle M."/>
            <person name="Fawcett J.A."/>
            <person name="Gundlach H."/>
            <person name="Hanada K."/>
            <person name="Heyl A."/>
            <person name="Hicks K.A."/>
            <person name="Hugh J."/>
            <person name="Lohr M."/>
            <person name="Mayer K."/>
            <person name="Melkozernov A."/>
            <person name="Murata T."/>
            <person name="Nelson D."/>
            <person name="Pils B."/>
            <person name="Prigge M."/>
            <person name="Reiss B."/>
            <person name="Renner T."/>
            <person name="Rombauts S."/>
            <person name="Rushton P."/>
            <person name="Sanderfoot A."/>
            <person name="Schween G."/>
            <person name="Shiu S.-H."/>
            <person name="Stueber K."/>
            <person name="Theodoulou F.L."/>
            <person name="Tu H."/>
            <person name="Van de Peer Y."/>
            <person name="Verrier P.J."/>
            <person name="Waters E."/>
            <person name="Wood A."/>
            <person name="Yang L."/>
            <person name="Cove D."/>
            <person name="Cuming A."/>
            <person name="Hasebe M."/>
            <person name="Lucas S."/>
            <person name="Mishler D.B."/>
            <person name="Reski R."/>
            <person name="Grigoriev I."/>
            <person name="Quatrano R.S."/>
            <person name="Boore J.L."/>
        </authorList>
    </citation>
    <scope>NUCLEOTIDE SEQUENCE [LARGE SCALE GENOMIC DNA]</scope>
    <source>
        <strain evidence="16 17">cv. Gransden 2004</strain>
    </source>
</reference>
<comment type="similarity">
    <text evidence="12">Belongs to the AAA ATPase family.</text>
</comment>
<evidence type="ECO:0000256" key="1">
    <source>
        <dbReference type="ARBA" id="ARBA00004141"/>
    </source>
</evidence>
<gene>
    <name evidence="16" type="primary">LOC112281297</name>
    <name evidence="15" type="ORF">PHYPA_006526</name>
</gene>
<keyword evidence="7" id="KW-0378">Hydrolase</keyword>
<evidence type="ECO:0000256" key="4">
    <source>
        <dbReference type="ARBA" id="ARBA00022670"/>
    </source>
</evidence>
<evidence type="ECO:0000256" key="11">
    <source>
        <dbReference type="ARBA" id="ARBA00023136"/>
    </source>
</evidence>
<keyword evidence="5" id="KW-0812">Transmembrane</keyword>
<dbReference type="PROSITE" id="PS00674">
    <property type="entry name" value="AAA"/>
    <property type="match status" value="1"/>
</dbReference>
<proteinExistence type="inferred from homology"/>